<dbReference type="FunFam" id="2.60.40.10:FF:000246">
    <property type="entry name" value="Fibroblast growth factor receptor like 1"/>
    <property type="match status" value="1"/>
</dbReference>
<dbReference type="GO" id="GO:0017134">
    <property type="term" value="F:fibroblast growth factor binding"/>
    <property type="evidence" value="ECO:0007669"/>
    <property type="project" value="TreeGrafter"/>
</dbReference>
<dbReference type="InterPro" id="IPR007110">
    <property type="entry name" value="Ig-like_dom"/>
</dbReference>
<keyword evidence="6 13" id="KW-0472">Membrane</keyword>
<accession>A0A8C2ZEV8</accession>
<keyword evidence="16" id="KW-1185">Reference proteome</keyword>
<dbReference type="Gene3D" id="2.60.40.10">
    <property type="entry name" value="Immunoglobulins"/>
    <property type="match status" value="3"/>
</dbReference>
<feature type="domain" description="Ig-like" evidence="14">
    <location>
        <begin position="20"/>
        <end position="106"/>
    </location>
</feature>
<reference evidence="15" key="1">
    <citation type="submission" date="2025-08" db="UniProtKB">
        <authorList>
            <consortium name="Ensembl"/>
        </authorList>
    </citation>
    <scope>IDENTIFICATION</scope>
</reference>
<dbReference type="FunFam" id="2.60.40.10:FF:000016">
    <property type="entry name" value="Fibroblast growth factor receptor"/>
    <property type="match status" value="1"/>
</dbReference>
<evidence type="ECO:0000313" key="15">
    <source>
        <dbReference type="Ensembl" id="ENSCLMP00005026204.1"/>
    </source>
</evidence>
<feature type="transmembrane region" description="Helical" evidence="13">
    <location>
        <begin position="309"/>
        <end position="332"/>
    </location>
</feature>
<dbReference type="PANTHER" id="PTHR19890">
    <property type="entry name" value="FIBROBLAST GROWTH FACTOR RECEPTOR"/>
    <property type="match status" value="1"/>
</dbReference>
<sequence length="393" mass="43818">MKSFLFFPHHYCVCVSSGPPRVSEKVAHRQMARLGSAIKLPCPVEGDPPPLIMWTKDGRNIHSGWIRFRILRIGLKIKEVEADDTGTYICKATNGFGSVNINYTLIVIGECRWTLVIARPVGSSVRLKCTASGNPRPDIVWLKDDKPLTEQEVGEGRQKKWTLSLKNLMPEHSGRYTCKVSNRAGEINATYKVEVIQRTNSKPILTGTHPVNTTVDYGGTTSFQCKVRSDVKPESRYNSTIEVGDHRFMVLPMGEVWSRPDGSYLNKLLITRAKEDDAGMYICLGANTMGYSFRSAFLTVLPVKFKISLPWPVIIGIPAGIVFIFGTVLLWFCQSRSGPPPSAPAAAQQLLLTQGGPTTPPKIYPKIYTDIHTHTHSHVDGKVHQHQHIHFQC</sequence>
<evidence type="ECO:0000256" key="1">
    <source>
        <dbReference type="ARBA" id="ARBA00004167"/>
    </source>
</evidence>
<reference evidence="15" key="2">
    <citation type="submission" date="2025-09" db="UniProtKB">
        <authorList>
            <consortium name="Ensembl"/>
        </authorList>
    </citation>
    <scope>IDENTIFICATION</scope>
</reference>
<dbReference type="GeneTree" id="ENSGT00940000156736"/>
<dbReference type="SUPFAM" id="SSF48726">
    <property type="entry name" value="Immunoglobulin"/>
    <property type="match status" value="3"/>
</dbReference>
<dbReference type="InterPro" id="IPR052615">
    <property type="entry name" value="FGFRL"/>
</dbReference>
<comment type="function">
    <text evidence="11">Has a negative effect on cell proliferation.</text>
</comment>
<evidence type="ECO:0000256" key="7">
    <source>
        <dbReference type="ARBA" id="ARBA00023157"/>
    </source>
</evidence>
<keyword evidence="9" id="KW-0325">Glycoprotein</keyword>
<evidence type="ECO:0000256" key="2">
    <source>
        <dbReference type="ARBA" id="ARBA00022692"/>
    </source>
</evidence>
<evidence type="ECO:0000256" key="9">
    <source>
        <dbReference type="ARBA" id="ARBA00023180"/>
    </source>
</evidence>
<evidence type="ECO:0000256" key="13">
    <source>
        <dbReference type="SAM" id="Phobius"/>
    </source>
</evidence>
<evidence type="ECO:0000256" key="5">
    <source>
        <dbReference type="ARBA" id="ARBA00022989"/>
    </source>
</evidence>
<evidence type="ECO:0000256" key="3">
    <source>
        <dbReference type="ARBA" id="ARBA00022729"/>
    </source>
</evidence>
<keyword evidence="2 13" id="KW-0812">Transmembrane</keyword>
<comment type="subcellular location">
    <subcellularLocation>
        <location evidence="1">Membrane</location>
        <topology evidence="1">Single-pass membrane protein</topology>
    </subcellularLocation>
</comment>
<dbReference type="InterPro" id="IPR003599">
    <property type="entry name" value="Ig_sub"/>
</dbReference>
<dbReference type="PANTHER" id="PTHR19890:SF10">
    <property type="entry name" value="FIBROBLAST GROWTH FACTOR RECEPTOR-LIKE 1"/>
    <property type="match status" value="1"/>
</dbReference>
<evidence type="ECO:0000256" key="10">
    <source>
        <dbReference type="ARBA" id="ARBA00023319"/>
    </source>
</evidence>
<dbReference type="SMART" id="SM00409">
    <property type="entry name" value="IG"/>
    <property type="match status" value="3"/>
</dbReference>
<dbReference type="PROSITE" id="PS50835">
    <property type="entry name" value="IG_LIKE"/>
    <property type="match status" value="3"/>
</dbReference>
<dbReference type="CDD" id="cd05856">
    <property type="entry name" value="IgI_2_FGFRL1-like"/>
    <property type="match status" value="1"/>
</dbReference>
<evidence type="ECO:0000256" key="4">
    <source>
        <dbReference type="ARBA" id="ARBA00022737"/>
    </source>
</evidence>
<evidence type="ECO:0000256" key="12">
    <source>
        <dbReference type="ARBA" id="ARBA00074412"/>
    </source>
</evidence>
<protein>
    <recommendedName>
        <fullName evidence="12">Fibroblast growth factor receptor-like 1</fullName>
    </recommendedName>
</protein>
<feature type="domain" description="Ig-like" evidence="14">
    <location>
        <begin position="203"/>
        <end position="299"/>
    </location>
</feature>
<evidence type="ECO:0000256" key="11">
    <source>
        <dbReference type="ARBA" id="ARBA00053149"/>
    </source>
</evidence>
<dbReference type="Ensembl" id="ENSCLMT00005027358.1">
    <property type="protein sequence ID" value="ENSCLMP00005026204.1"/>
    <property type="gene ID" value="ENSCLMG00005012764.1"/>
</dbReference>
<dbReference type="InterPro" id="IPR036179">
    <property type="entry name" value="Ig-like_dom_sf"/>
</dbReference>
<dbReference type="FunFam" id="2.60.40.10:FF:000593">
    <property type="entry name" value="Fibroblast growth factor receptor-like 1"/>
    <property type="match status" value="1"/>
</dbReference>
<keyword evidence="10" id="KW-0393">Immunoglobulin domain</keyword>
<dbReference type="InterPro" id="IPR013783">
    <property type="entry name" value="Ig-like_fold"/>
</dbReference>
<keyword evidence="3" id="KW-0732">Signal</keyword>
<evidence type="ECO:0000256" key="6">
    <source>
        <dbReference type="ARBA" id="ARBA00023136"/>
    </source>
</evidence>
<keyword evidence="7" id="KW-1015">Disulfide bond</keyword>
<dbReference type="GO" id="GO:0005007">
    <property type="term" value="F:fibroblast growth factor receptor activity"/>
    <property type="evidence" value="ECO:0007669"/>
    <property type="project" value="TreeGrafter"/>
</dbReference>
<dbReference type="SMART" id="SM00408">
    <property type="entry name" value="IGc2"/>
    <property type="match status" value="3"/>
</dbReference>
<evidence type="ECO:0000256" key="8">
    <source>
        <dbReference type="ARBA" id="ARBA00023170"/>
    </source>
</evidence>
<dbReference type="Proteomes" id="UP000694565">
    <property type="component" value="Unplaced"/>
</dbReference>
<evidence type="ECO:0000313" key="16">
    <source>
        <dbReference type="Proteomes" id="UP000694565"/>
    </source>
</evidence>
<evidence type="ECO:0000259" key="14">
    <source>
        <dbReference type="PROSITE" id="PS50835"/>
    </source>
</evidence>
<dbReference type="InterPro" id="IPR003598">
    <property type="entry name" value="Ig_sub2"/>
</dbReference>
<keyword evidence="4" id="KW-0677">Repeat</keyword>
<dbReference type="AlphaFoldDB" id="A0A8C2ZEV8"/>
<dbReference type="GO" id="GO:0005886">
    <property type="term" value="C:plasma membrane"/>
    <property type="evidence" value="ECO:0007669"/>
    <property type="project" value="TreeGrafter"/>
</dbReference>
<dbReference type="Pfam" id="PF07679">
    <property type="entry name" value="I-set"/>
    <property type="match status" value="2"/>
</dbReference>
<organism evidence="15 16">
    <name type="scientific">Cyclopterus lumpus</name>
    <name type="common">Lumpsucker</name>
    <dbReference type="NCBI Taxonomy" id="8103"/>
    <lineage>
        <taxon>Eukaryota</taxon>
        <taxon>Metazoa</taxon>
        <taxon>Chordata</taxon>
        <taxon>Craniata</taxon>
        <taxon>Vertebrata</taxon>
        <taxon>Euteleostomi</taxon>
        <taxon>Actinopterygii</taxon>
        <taxon>Neopterygii</taxon>
        <taxon>Teleostei</taxon>
        <taxon>Neoteleostei</taxon>
        <taxon>Acanthomorphata</taxon>
        <taxon>Eupercaria</taxon>
        <taxon>Perciformes</taxon>
        <taxon>Cottioidei</taxon>
        <taxon>Cottales</taxon>
        <taxon>Cyclopteridae</taxon>
        <taxon>Cyclopterus</taxon>
    </lineage>
</organism>
<name>A0A8C2ZEV8_CYCLU</name>
<proteinExistence type="predicted"/>
<keyword evidence="5 13" id="KW-1133">Transmembrane helix</keyword>
<dbReference type="InterPro" id="IPR013098">
    <property type="entry name" value="Ig_I-set"/>
</dbReference>
<keyword evidence="8" id="KW-0675">Receptor</keyword>
<feature type="domain" description="Ig-like" evidence="14">
    <location>
        <begin position="122"/>
        <end position="194"/>
    </location>
</feature>